<proteinExistence type="predicted"/>
<evidence type="ECO:0000313" key="2">
    <source>
        <dbReference type="EMBL" id="KAK0582623.1"/>
    </source>
</evidence>
<organism evidence="2 3">
    <name type="scientific">Acer saccharum</name>
    <name type="common">Sugar maple</name>
    <dbReference type="NCBI Taxonomy" id="4024"/>
    <lineage>
        <taxon>Eukaryota</taxon>
        <taxon>Viridiplantae</taxon>
        <taxon>Streptophyta</taxon>
        <taxon>Embryophyta</taxon>
        <taxon>Tracheophyta</taxon>
        <taxon>Spermatophyta</taxon>
        <taxon>Magnoliopsida</taxon>
        <taxon>eudicotyledons</taxon>
        <taxon>Gunneridae</taxon>
        <taxon>Pentapetalae</taxon>
        <taxon>rosids</taxon>
        <taxon>malvids</taxon>
        <taxon>Sapindales</taxon>
        <taxon>Sapindaceae</taxon>
        <taxon>Hippocastanoideae</taxon>
        <taxon>Acereae</taxon>
        <taxon>Acer</taxon>
    </lineage>
</organism>
<protein>
    <submittedName>
        <fullName evidence="2">Uncharacterized protein</fullName>
    </submittedName>
</protein>
<evidence type="ECO:0000313" key="3">
    <source>
        <dbReference type="Proteomes" id="UP001168877"/>
    </source>
</evidence>
<comment type="caution">
    <text evidence="2">The sequence shown here is derived from an EMBL/GenBank/DDBJ whole genome shotgun (WGS) entry which is preliminary data.</text>
</comment>
<accession>A0AA39S123</accession>
<gene>
    <name evidence="2" type="ORF">LWI29_027759</name>
</gene>
<keyword evidence="3" id="KW-1185">Reference proteome</keyword>
<reference evidence="2" key="1">
    <citation type="journal article" date="2022" name="Plant J.">
        <title>Strategies of tolerance reflected in two North American maple genomes.</title>
        <authorList>
            <person name="McEvoy S.L."/>
            <person name="Sezen U.U."/>
            <person name="Trouern-Trend A."/>
            <person name="McMahon S.M."/>
            <person name="Schaberg P.G."/>
            <person name="Yang J."/>
            <person name="Wegrzyn J.L."/>
            <person name="Swenson N.G."/>
        </authorList>
    </citation>
    <scope>NUCLEOTIDE SEQUENCE</scope>
    <source>
        <strain evidence="2">NS2018</strain>
    </source>
</reference>
<dbReference type="AlphaFoldDB" id="A0AA39S123"/>
<reference evidence="2" key="2">
    <citation type="submission" date="2023-06" db="EMBL/GenBank/DDBJ databases">
        <authorList>
            <person name="Swenson N.G."/>
            <person name="Wegrzyn J.L."/>
            <person name="Mcevoy S.L."/>
        </authorList>
    </citation>
    <scope>NUCLEOTIDE SEQUENCE</scope>
    <source>
        <strain evidence="2">NS2018</strain>
        <tissue evidence="2">Leaf</tissue>
    </source>
</reference>
<name>A0AA39S123_ACESA</name>
<dbReference type="EMBL" id="JAUESC010000384">
    <property type="protein sequence ID" value="KAK0582623.1"/>
    <property type="molecule type" value="Genomic_DNA"/>
</dbReference>
<feature type="region of interest" description="Disordered" evidence="1">
    <location>
        <begin position="1"/>
        <end position="65"/>
    </location>
</feature>
<feature type="compositionally biased region" description="Polar residues" evidence="1">
    <location>
        <begin position="12"/>
        <end position="43"/>
    </location>
</feature>
<evidence type="ECO:0000256" key="1">
    <source>
        <dbReference type="SAM" id="MobiDB-lite"/>
    </source>
</evidence>
<dbReference type="Proteomes" id="UP001168877">
    <property type="component" value="Unassembled WGS sequence"/>
</dbReference>
<sequence length="172" mass="19438">MLHVDLARLDQITPQSRGQRGTSSPISRSVRGRTNLSQHQTPIPSRAHSESRVPSSSRRSSVDPLDMLQCMSAGKGYVGEGYWNDSRIPSSFEQIRAVFNNGVYAVEELTWALISQERQASEISRLRRELAEKNDVLKSASVSESKIKQGFEERLRQWEVTEDVLRKILAIV</sequence>